<comment type="caution">
    <text evidence="3">The sequence shown here is derived from an EMBL/GenBank/DDBJ whole genome shotgun (WGS) entry which is preliminary data.</text>
</comment>
<feature type="region of interest" description="Disordered" evidence="1">
    <location>
        <begin position="1"/>
        <end position="39"/>
    </location>
</feature>
<feature type="compositionally biased region" description="Basic and acidic residues" evidence="1">
    <location>
        <begin position="12"/>
        <end position="37"/>
    </location>
</feature>
<feature type="compositionally biased region" description="Basic residues" evidence="1">
    <location>
        <begin position="316"/>
        <end position="332"/>
    </location>
</feature>
<evidence type="ECO:0000313" key="3">
    <source>
        <dbReference type="EMBL" id="CAH2227396.1"/>
    </source>
</evidence>
<dbReference type="Pfam" id="PF14529">
    <property type="entry name" value="Exo_endo_phos_2"/>
    <property type="match status" value="1"/>
</dbReference>
<dbReference type="Gene3D" id="3.60.10.10">
    <property type="entry name" value="Endonuclease/exonuclease/phosphatase"/>
    <property type="match status" value="1"/>
</dbReference>
<dbReference type="PANTHER" id="PTHR33273:SF4">
    <property type="entry name" value="ENDONUCLEASE_EXONUCLEASE_PHOSPHATASE DOMAIN-CONTAINING PROTEIN"/>
    <property type="match status" value="1"/>
</dbReference>
<protein>
    <submittedName>
        <fullName evidence="3">Jg8284 protein</fullName>
    </submittedName>
</protein>
<proteinExistence type="predicted"/>
<dbReference type="AlphaFoldDB" id="A0A8S4QXX2"/>
<evidence type="ECO:0000256" key="1">
    <source>
        <dbReference type="SAM" id="MobiDB-lite"/>
    </source>
</evidence>
<dbReference type="PANTHER" id="PTHR33273">
    <property type="entry name" value="DOMAIN-CONTAINING PROTEIN, PUTATIVE-RELATED"/>
    <property type="match status" value="1"/>
</dbReference>
<dbReference type="OrthoDB" id="6379801at2759"/>
<feature type="domain" description="Endonuclease/exonuclease/phosphatase" evidence="2">
    <location>
        <begin position="420"/>
        <end position="531"/>
    </location>
</feature>
<feature type="region of interest" description="Disordered" evidence="1">
    <location>
        <begin position="298"/>
        <end position="366"/>
    </location>
</feature>
<dbReference type="GO" id="GO:0003824">
    <property type="term" value="F:catalytic activity"/>
    <property type="evidence" value="ECO:0007669"/>
    <property type="project" value="InterPro"/>
</dbReference>
<feature type="non-terminal residue" evidence="3">
    <location>
        <position position="1"/>
    </location>
</feature>
<accession>A0A8S4QXX2</accession>
<name>A0A8S4QXX2_9NEOP</name>
<dbReference type="InterPro" id="IPR005135">
    <property type="entry name" value="Endo/exonuclease/phosphatase"/>
</dbReference>
<feature type="compositionally biased region" description="Low complexity" evidence="1">
    <location>
        <begin position="333"/>
        <end position="346"/>
    </location>
</feature>
<organism evidence="3 4">
    <name type="scientific">Pararge aegeria aegeria</name>
    <dbReference type="NCBI Taxonomy" id="348720"/>
    <lineage>
        <taxon>Eukaryota</taxon>
        <taxon>Metazoa</taxon>
        <taxon>Ecdysozoa</taxon>
        <taxon>Arthropoda</taxon>
        <taxon>Hexapoda</taxon>
        <taxon>Insecta</taxon>
        <taxon>Pterygota</taxon>
        <taxon>Neoptera</taxon>
        <taxon>Endopterygota</taxon>
        <taxon>Lepidoptera</taxon>
        <taxon>Glossata</taxon>
        <taxon>Ditrysia</taxon>
        <taxon>Papilionoidea</taxon>
        <taxon>Nymphalidae</taxon>
        <taxon>Satyrinae</taxon>
        <taxon>Satyrini</taxon>
        <taxon>Parargina</taxon>
        <taxon>Pararge</taxon>
    </lineage>
</organism>
<reference evidence="3" key="1">
    <citation type="submission" date="2022-03" db="EMBL/GenBank/DDBJ databases">
        <authorList>
            <person name="Lindestad O."/>
        </authorList>
    </citation>
    <scope>NUCLEOTIDE SEQUENCE</scope>
</reference>
<feature type="region of interest" description="Disordered" evidence="1">
    <location>
        <begin position="642"/>
        <end position="663"/>
    </location>
</feature>
<dbReference type="EMBL" id="CAKXAJ010023047">
    <property type="protein sequence ID" value="CAH2227396.1"/>
    <property type="molecule type" value="Genomic_DNA"/>
</dbReference>
<dbReference type="Proteomes" id="UP000838756">
    <property type="component" value="Unassembled WGS sequence"/>
</dbReference>
<dbReference type="InterPro" id="IPR036691">
    <property type="entry name" value="Endo/exonu/phosph_ase_sf"/>
</dbReference>
<evidence type="ECO:0000259" key="2">
    <source>
        <dbReference type="Pfam" id="PF14529"/>
    </source>
</evidence>
<keyword evidence="4" id="KW-1185">Reference proteome</keyword>
<dbReference type="SUPFAM" id="SSF56219">
    <property type="entry name" value="DNase I-like"/>
    <property type="match status" value="1"/>
</dbReference>
<sequence>PGPQHQCRPRAHRDSPPCRRTSPWDDSRPRHNGDPGSRRLICLPIMPALSPSSPMDASASPSPTYAARTRQAAGAVPARATNVAASATTTAAAAPAATIDIGGAPKPAAKYPPLIVEALPDWPYHFRELKRLLGHTPNGRPYGKGVRFIPKSDQEFRLIQRYLTQLEGASGISWFCYSLPAERSLKVAIRGLPADTDPALVEQELRELGYMPEHVRAIPARPGRPGCLMYAQLQRTSDLTPGIYEEPPTCANCGEAHTANNAACAVFRKEARNRRAGTIARTATVARATTAATLRGEADAPGSLTAAANQPGQQQGHKRRRKRCGKRAKARKQCAPPTTAPPNMTTVQPPVQPAGPSKPTVVAAPERGTKAKRVAFPQPESQPARGPLDPRTTRIIGTLNQLQTSYALGVEVCVDRKPTRVYAFYKPPANRIAVADVHTLLDSPLPTIIAGDFNAKHTAWNSSSVNPDGRRLLDDADRHGYGVLGPEVPTHYPYGASFMPDVIDLAITRGLAVAPTIDVLDDHLISDHQVVLLTLNTTPTITTPSAPKQRQDFGMKNPADVDRLALDFSATMSTALRQSRLDAATTRRPPQLPAHIKAMIEQKRKLRRKWQNLRCPNMRSRLNSRGPRNSGRRILALCHRAGRRRQHKRAPTMPPTVRKIHSD</sequence>
<gene>
    <name evidence="3" type="primary">jg8284</name>
    <name evidence="3" type="ORF">PAEG_LOCUS7912</name>
</gene>
<evidence type="ECO:0000313" key="4">
    <source>
        <dbReference type="Proteomes" id="UP000838756"/>
    </source>
</evidence>